<gene>
    <name evidence="4" type="ORF">IRJ16_21600</name>
</gene>
<feature type="chain" id="PRO_5037220781" evidence="3">
    <location>
        <begin position="28"/>
        <end position="288"/>
    </location>
</feature>
<dbReference type="Pfam" id="PF00756">
    <property type="entry name" value="Esterase"/>
    <property type="match status" value="1"/>
</dbReference>
<evidence type="ECO:0000256" key="2">
    <source>
        <dbReference type="ARBA" id="ARBA00022801"/>
    </source>
</evidence>
<feature type="signal peptide" evidence="3">
    <location>
        <begin position="1"/>
        <end position="27"/>
    </location>
</feature>
<proteinExistence type="inferred from homology"/>
<evidence type="ECO:0000256" key="3">
    <source>
        <dbReference type="SAM" id="SignalP"/>
    </source>
</evidence>
<dbReference type="GO" id="GO:0016788">
    <property type="term" value="F:hydrolase activity, acting on ester bonds"/>
    <property type="evidence" value="ECO:0007669"/>
    <property type="project" value="TreeGrafter"/>
</dbReference>
<dbReference type="SUPFAM" id="SSF53474">
    <property type="entry name" value="alpha/beta-Hydrolases"/>
    <property type="match status" value="1"/>
</dbReference>
<keyword evidence="2 4" id="KW-0378">Hydrolase</keyword>
<reference evidence="4" key="1">
    <citation type="submission" date="2020-10" db="EMBL/GenBank/DDBJ databases">
        <title>Mucilaginibacter mali sp. nov., isolated from rhizosphere soil of apple orchard.</title>
        <authorList>
            <person name="Lee J.-S."/>
            <person name="Kim H.S."/>
            <person name="Kim J.-S."/>
        </authorList>
    </citation>
    <scope>NUCLEOTIDE SEQUENCE</scope>
    <source>
        <strain evidence="4">KCTC 22746</strain>
    </source>
</reference>
<sequence>MKILSTISNVACLILLSAALFTSCKQTSDTKTTNTVKDSTNFKLYSKNVQDSFFISVQLPLAYPEQPKKKYPVVVLTDANFYYPMLAPVLQQYEQGGLLPPMILVGIGYKSFQAMDSLRQRDYLYPKAIPSDEMKAPGGGQNFYRFITGELLPYINKNYPTMSTERTLLGHSFGGYFTLYSLLEQLNTKRADFSGFVAASPSLWYNNFYLSRIPEQLKTSAVTDTLSLHLTVGQLEDPKWSVAPVNDLSSMLKTDKRLKFSSTIYTDLDHMDVGLISYIRGLQKIYNK</sequence>
<accession>A0A929PYP4</accession>
<dbReference type="PANTHER" id="PTHR40841:SF2">
    <property type="entry name" value="SIDEROPHORE-DEGRADING ESTERASE (EUROFUNG)"/>
    <property type="match status" value="1"/>
</dbReference>
<name>A0A929PYP4_9SPHI</name>
<dbReference type="Proteomes" id="UP000622475">
    <property type="component" value="Unassembled WGS sequence"/>
</dbReference>
<keyword evidence="5" id="KW-1185">Reference proteome</keyword>
<keyword evidence="3" id="KW-0732">Signal</keyword>
<dbReference type="InterPro" id="IPR000801">
    <property type="entry name" value="Esterase-like"/>
</dbReference>
<dbReference type="Gene3D" id="3.40.50.1820">
    <property type="entry name" value="alpha/beta hydrolase"/>
    <property type="match status" value="1"/>
</dbReference>
<dbReference type="InterPro" id="IPR052558">
    <property type="entry name" value="Siderophore_Hydrolase_D"/>
</dbReference>
<dbReference type="PROSITE" id="PS51257">
    <property type="entry name" value="PROKAR_LIPOPROTEIN"/>
    <property type="match status" value="1"/>
</dbReference>
<protein>
    <submittedName>
        <fullName evidence="4">Alpha/beta hydrolase</fullName>
    </submittedName>
</protein>
<evidence type="ECO:0000256" key="1">
    <source>
        <dbReference type="ARBA" id="ARBA00005622"/>
    </source>
</evidence>
<organism evidence="4 5">
    <name type="scientific">Mucilaginibacter myungsuensis</name>
    <dbReference type="NCBI Taxonomy" id="649104"/>
    <lineage>
        <taxon>Bacteria</taxon>
        <taxon>Pseudomonadati</taxon>
        <taxon>Bacteroidota</taxon>
        <taxon>Sphingobacteriia</taxon>
        <taxon>Sphingobacteriales</taxon>
        <taxon>Sphingobacteriaceae</taxon>
        <taxon>Mucilaginibacter</taxon>
    </lineage>
</organism>
<comment type="caution">
    <text evidence="4">The sequence shown here is derived from an EMBL/GenBank/DDBJ whole genome shotgun (WGS) entry which is preliminary data.</text>
</comment>
<dbReference type="PANTHER" id="PTHR40841">
    <property type="entry name" value="SIDEROPHORE TRIACETYLFUSARININE C ESTERASE"/>
    <property type="match status" value="1"/>
</dbReference>
<dbReference type="InterPro" id="IPR029058">
    <property type="entry name" value="AB_hydrolase_fold"/>
</dbReference>
<comment type="similarity">
    <text evidence="1">Belongs to the esterase D family.</text>
</comment>
<dbReference type="AlphaFoldDB" id="A0A929PYP4"/>
<dbReference type="RefSeq" id="WP_194113832.1">
    <property type="nucleotide sequence ID" value="NZ_JADFFL010000012.1"/>
</dbReference>
<dbReference type="EMBL" id="JADFFL010000012">
    <property type="protein sequence ID" value="MBE9664491.1"/>
    <property type="molecule type" value="Genomic_DNA"/>
</dbReference>
<evidence type="ECO:0000313" key="5">
    <source>
        <dbReference type="Proteomes" id="UP000622475"/>
    </source>
</evidence>
<evidence type="ECO:0000313" key="4">
    <source>
        <dbReference type="EMBL" id="MBE9664491.1"/>
    </source>
</evidence>